<reference evidence="9" key="1">
    <citation type="submission" date="2022-07" db="EMBL/GenBank/DDBJ databases">
        <title>Phylogenomic reconstructions and comparative analyses of Kickxellomycotina fungi.</title>
        <authorList>
            <person name="Reynolds N.K."/>
            <person name="Stajich J.E."/>
            <person name="Barry K."/>
            <person name="Grigoriev I.V."/>
            <person name="Crous P."/>
            <person name="Smith M.E."/>
        </authorList>
    </citation>
    <scope>NUCLEOTIDE SEQUENCE</scope>
    <source>
        <strain evidence="9">NRRL 1565</strain>
    </source>
</reference>
<proteinExistence type="predicted"/>
<evidence type="ECO:0000256" key="6">
    <source>
        <dbReference type="SAM" id="Phobius"/>
    </source>
</evidence>
<feature type="chain" id="PRO_5040719806" description="ER membrane protein complex subunit 7 beta-sandwich domain-containing protein" evidence="7">
    <location>
        <begin position="22"/>
        <end position="194"/>
    </location>
</feature>
<dbReference type="OrthoDB" id="27095at2759"/>
<keyword evidence="4 6" id="KW-1133">Transmembrane helix</keyword>
<gene>
    <name evidence="9" type="ORF">H4R20_001647</name>
</gene>
<evidence type="ECO:0000259" key="8">
    <source>
        <dbReference type="Pfam" id="PF09430"/>
    </source>
</evidence>
<dbReference type="GO" id="GO:0072546">
    <property type="term" value="C:EMC complex"/>
    <property type="evidence" value="ECO:0007669"/>
    <property type="project" value="TreeGrafter"/>
</dbReference>
<dbReference type="Pfam" id="PF09430">
    <property type="entry name" value="EMC7_beta-sandw"/>
    <property type="match status" value="1"/>
</dbReference>
<sequence length="194" mass="20976">MLARLLLITQCLLVLAIGVLGIDKTYRLRGTIIPNEVLKDVSQIATRATAIVNGGAQRGFIQSDGSFVVDNLELGDSLLEISAVDYAFPKIHVRISLKEDGDDAAGNGRASVAARFVQVGSEWSEDTPLLGYPLQIGASGKYDFFTPRQGFDIVAMFSNPYMLMVGASLVAVFLLPKLQANMDPEALKELQNKS</sequence>
<dbReference type="EMBL" id="JANBUO010000180">
    <property type="protein sequence ID" value="KAJ2806555.1"/>
    <property type="molecule type" value="Genomic_DNA"/>
</dbReference>
<evidence type="ECO:0000256" key="4">
    <source>
        <dbReference type="ARBA" id="ARBA00022989"/>
    </source>
</evidence>
<evidence type="ECO:0000313" key="10">
    <source>
        <dbReference type="Proteomes" id="UP001140094"/>
    </source>
</evidence>
<feature type="domain" description="ER membrane protein complex subunit 7 beta-sandwich" evidence="8">
    <location>
        <begin position="47"/>
        <end position="164"/>
    </location>
</feature>
<feature type="signal peptide" evidence="7">
    <location>
        <begin position="1"/>
        <end position="21"/>
    </location>
</feature>
<feature type="transmembrane region" description="Helical" evidence="6">
    <location>
        <begin position="153"/>
        <end position="175"/>
    </location>
</feature>
<keyword evidence="5 6" id="KW-0472">Membrane</keyword>
<evidence type="ECO:0000313" key="9">
    <source>
        <dbReference type="EMBL" id="KAJ2806555.1"/>
    </source>
</evidence>
<keyword evidence="10" id="KW-1185">Reference proteome</keyword>
<protein>
    <recommendedName>
        <fullName evidence="8">ER membrane protein complex subunit 7 beta-sandwich domain-containing protein</fullName>
    </recommendedName>
</protein>
<dbReference type="Proteomes" id="UP001140094">
    <property type="component" value="Unassembled WGS sequence"/>
</dbReference>
<evidence type="ECO:0000256" key="3">
    <source>
        <dbReference type="ARBA" id="ARBA00022729"/>
    </source>
</evidence>
<dbReference type="AlphaFoldDB" id="A0A9W8HZ34"/>
<name>A0A9W8HZ34_9FUNG</name>
<comment type="caution">
    <text evidence="9">The sequence shown here is derived from an EMBL/GenBank/DDBJ whole genome shotgun (WGS) entry which is preliminary data.</text>
</comment>
<dbReference type="InterPro" id="IPR019008">
    <property type="entry name" value="Beta_sandwich_EMC7"/>
</dbReference>
<evidence type="ECO:0000256" key="2">
    <source>
        <dbReference type="ARBA" id="ARBA00022692"/>
    </source>
</evidence>
<keyword evidence="2 6" id="KW-0812">Transmembrane</keyword>
<organism evidence="9 10">
    <name type="scientific">Coemansia guatemalensis</name>
    <dbReference type="NCBI Taxonomy" id="2761395"/>
    <lineage>
        <taxon>Eukaryota</taxon>
        <taxon>Fungi</taxon>
        <taxon>Fungi incertae sedis</taxon>
        <taxon>Zoopagomycota</taxon>
        <taxon>Kickxellomycotina</taxon>
        <taxon>Kickxellomycetes</taxon>
        <taxon>Kickxellales</taxon>
        <taxon>Kickxellaceae</taxon>
        <taxon>Coemansia</taxon>
    </lineage>
</organism>
<comment type="subcellular location">
    <subcellularLocation>
        <location evidence="1">Membrane</location>
        <topology evidence="1">Single-pass membrane protein</topology>
    </subcellularLocation>
</comment>
<dbReference type="PANTHER" id="PTHR13605">
    <property type="entry name" value="ER MEMBRANE PROTEIN COMPLEX SUBUNIT 7"/>
    <property type="match status" value="1"/>
</dbReference>
<evidence type="ECO:0000256" key="5">
    <source>
        <dbReference type="ARBA" id="ARBA00023136"/>
    </source>
</evidence>
<keyword evidence="3 7" id="KW-0732">Signal</keyword>
<evidence type="ECO:0000256" key="1">
    <source>
        <dbReference type="ARBA" id="ARBA00004167"/>
    </source>
</evidence>
<evidence type="ECO:0000256" key="7">
    <source>
        <dbReference type="SAM" id="SignalP"/>
    </source>
</evidence>
<dbReference type="InterPro" id="IPR039163">
    <property type="entry name" value="EMC7"/>
</dbReference>
<dbReference type="PANTHER" id="PTHR13605:SF4">
    <property type="entry name" value="ER MEMBRANE PROTEIN COMPLEX SUBUNIT 7"/>
    <property type="match status" value="1"/>
</dbReference>
<accession>A0A9W8HZ34</accession>